<evidence type="ECO:0000256" key="2">
    <source>
        <dbReference type="ARBA" id="ARBA00022771"/>
    </source>
</evidence>
<evidence type="ECO:0000256" key="3">
    <source>
        <dbReference type="ARBA" id="ARBA00022833"/>
    </source>
</evidence>
<dbReference type="GO" id="GO:0000245">
    <property type="term" value="P:spliceosomal complex assembly"/>
    <property type="evidence" value="ECO:0007669"/>
    <property type="project" value="TreeGrafter"/>
</dbReference>
<feature type="domain" description="RING-type" evidence="6">
    <location>
        <begin position="42"/>
        <end position="72"/>
    </location>
</feature>
<reference evidence="7" key="1">
    <citation type="submission" date="2025-08" db="UniProtKB">
        <authorList>
            <consortium name="Ensembl"/>
        </authorList>
    </citation>
    <scope>IDENTIFICATION</scope>
</reference>
<reference evidence="7" key="2">
    <citation type="submission" date="2025-09" db="UniProtKB">
        <authorList>
            <consortium name="Ensembl"/>
        </authorList>
    </citation>
    <scope>IDENTIFICATION</scope>
</reference>
<organism evidence="7 8">
    <name type="scientific">Nothoprocta perdicaria</name>
    <name type="common">Chilean tinamou</name>
    <name type="synonym">Crypturus perdicarius</name>
    <dbReference type="NCBI Taxonomy" id="30464"/>
    <lineage>
        <taxon>Eukaryota</taxon>
        <taxon>Metazoa</taxon>
        <taxon>Chordata</taxon>
        <taxon>Craniata</taxon>
        <taxon>Vertebrata</taxon>
        <taxon>Euteleostomi</taxon>
        <taxon>Archelosauria</taxon>
        <taxon>Archosauria</taxon>
        <taxon>Dinosauria</taxon>
        <taxon>Saurischia</taxon>
        <taxon>Theropoda</taxon>
        <taxon>Coelurosauria</taxon>
        <taxon>Aves</taxon>
        <taxon>Palaeognathae</taxon>
        <taxon>Tinamiformes</taxon>
        <taxon>Tinamidae</taxon>
        <taxon>Nothoprocta</taxon>
    </lineage>
</organism>
<evidence type="ECO:0000313" key="7">
    <source>
        <dbReference type="Ensembl" id="ENSNPEP00000006221.1"/>
    </source>
</evidence>
<evidence type="ECO:0000256" key="4">
    <source>
        <dbReference type="PROSITE-ProRule" id="PRU00175"/>
    </source>
</evidence>
<dbReference type="SUPFAM" id="SSF57850">
    <property type="entry name" value="RING/U-box"/>
    <property type="match status" value="1"/>
</dbReference>
<dbReference type="GO" id="GO:0003723">
    <property type="term" value="F:RNA binding"/>
    <property type="evidence" value="ECO:0007669"/>
    <property type="project" value="TreeGrafter"/>
</dbReference>
<name>A0A8C6Z3K5_NOTPE</name>
<feature type="compositionally biased region" description="Acidic residues" evidence="5">
    <location>
        <begin position="12"/>
        <end position="25"/>
    </location>
</feature>
<proteinExistence type="predicted"/>
<keyword evidence="2 4" id="KW-0863">Zinc-finger</keyword>
<dbReference type="AlphaFoldDB" id="A0A8C6Z3K5"/>
<dbReference type="InterPro" id="IPR001841">
    <property type="entry name" value="Znf_RING"/>
</dbReference>
<keyword evidence="8" id="KW-1185">Reference proteome</keyword>
<dbReference type="InterPro" id="IPR018957">
    <property type="entry name" value="Znf_C3HC4_RING-type"/>
</dbReference>
<dbReference type="PROSITE" id="PS50089">
    <property type="entry name" value="ZF_RING_2"/>
    <property type="match status" value="1"/>
</dbReference>
<keyword evidence="3" id="KW-0862">Zinc</keyword>
<evidence type="ECO:0000256" key="1">
    <source>
        <dbReference type="ARBA" id="ARBA00022723"/>
    </source>
</evidence>
<dbReference type="GO" id="GO:0008270">
    <property type="term" value="F:zinc ion binding"/>
    <property type="evidence" value="ECO:0007669"/>
    <property type="project" value="UniProtKB-KW"/>
</dbReference>
<evidence type="ECO:0000256" key="5">
    <source>
        <dbReference type="SAM" id="MobiDB-lite"/>
    </source>
</evidence>
<protein>
    <recommendedName>
        <fullName evidence="6">RING-type domain-containing protein</fullName>
    </recommendedName>
</protein>
<dbReference type="InterPro" id="IPR017907">
    <property type="entry name" value="Znf_RING_CS"/>
</dbReference>
<dbReference type="Pfam" id="PF00097">
    <property type="entry name" value="zf-C3HC4"/>
    <property type="match status" value="1"/>
</dbReference>
<evidence type="ECO:0000259" key="6">
    <source>
        <dbReference type="PROSITE" id="PS50089"/>
    </source>
</evidence>
<dbReference type="InterPro" id="IPR013083">
    <property type="entry name" value="Znf_RING/FYVE/PHD"/>
</dbReference>
<keyword evidence="1" id="KW-0479">Metal-binding</keyword>
<accession>A0A8C6Z3K5</accession>
<dbReference type="Gene3D" id="3.30.40.10">
    <property type="entry name" value="Zinc/RING finger domain, C3HC4 (zinc finger)"/>
    <property type="match status" value="1"/>
</dbReference>
<dbReference type="PANTHER" id="PTHR47048:SF1">
    <property type="entry name" value="PROTEIN SCAF11"/>
    <property type="match status" value="1"/>
</dbReference>
<evidence type="ECO:0000313" key="8">
    <source>
        <dbReference type="Proteomes" id="UP000694420"/>
    </source>
</evidence>
<dbReference type="PROSITE" id="PS00518">
    <property type="entry name" value="ZF_RING_1"/>
    <property type="match status" value="1"/>
</dbReference>
<dbReference type="PANTHER" id="PTHR47048">
    <property type="entry name" value="PROTEIN SCAF11"/>
    <property type="match status" value="1"/>
</dbReference>
<dbReference type="Proteomes" id="UP000694420">
    <property type="component" value="Unplaced"/>
</dbReference>
<dbReference type="Ensembl" id="ENSNPET00000006376.1">
    <property type="protein sequence ID" value="ENSNPEP00000006221.1"/>
    <property type="gene ID" value="ENSNPEG00000004701.1"/>
</dbReference>
<feature type="region of interest" description="Disordered" evidence="5">
    <location>
        <begin position="1"/>
        <end position="25"/>
    </location>
</feature>
<sequence>MKNQKQHISNAENEEHEDTEGEENEECRSCSTAFISREGDKCPICLNCLLEQEIGVPDNCSHAFCVACILKWAELGLFSS</sequence>